<dbReference type="EMBL" id="BGPR01003334">
    <property type="protein sequence ID" value="GBM86725.1"/>
    <property type="molecule type" value="Genomic_DNA"/>
</dbReference>
<protein>
    <submittedName>
        <fullName evidence="1">Uncharacterized protein</fullName>
    </submittedName>
</protein>
<sequence>MTISSLHAGLQQYPVAANISLISPSVPDDPLFSPSTVDFGMKRQNSFDVYNPTGLKLVPDCNPYLQAYLSLNSRRDVWFPAEILDPVHFPWFSNILNS</sequence>
<accession>A0A4Y2J9Y9</accession>
<reference evidence="1 2" key="1">
    <citation type="journal article" date="2019" name="Sci. Rep.">
        <title>Orb-weaving spider Araneus ventricosus genome elucidates the spidroin gene catalogue.</title>
        <authorList>
            <person name="Kono N."/>
            <person name="Nakamura H."/>
            <person name="Ohtoshi R."/>
            <person name="Moran D.A.P."/>
            <person name="Shinohara A."/>
            <person name="Yoshida Y."/>
            <person name="Fujiwara M."/>
            <person name="Mori M."/>
            <person name="Tomita M."/>
            <person name="Arakawa K."/>
        </authorList>
    </citation>
    <scope>NUCLEOTIDE SEQUENCE [LARGE SCALE GENOMIC DNA]</scope>
</reference>
<proteinExistence type="predicted"/>
<name>A0A4Y2J9Y9_ARAVE</name>
<keyword evidence="2" id="KW-1185">Reference proteome</keyword>
<evidence type="ECO:0000313" key="2">
    <source>
        <dbReference type="Proteomes" id="UP000499080"/>
    </source>
</evidence>
<dbReference type="Proteomes" id="UP000499080">
    <property type="component" value="Unassembled WGS sequence"/>
</dbReference>
<dbReference type="AlphaFoldDB" id="A0A4Y2J9Y9"/>
<organism evidence="1 2">
    <name type="scientific">Araneus ventricosus</name>
    <name type="common">Orbweaver spider</name>
    <name type="synonym">Epeira ventricosa</name>
    <dbReference type="NCBI Taxonomy" id="182803"/>
    <lineage>
        <taxon>Eukaryota</taxon>
        <taxon>Metazoa</taxon>
        <taxon>Ecdysozoa</taxon>
        <taxon>Arthropoda</taxon>
        <taxon>Chelicerata</taxon>
        <taxon>Arachnida</taxon>
        <taxon>Araneae</taxon>
        <taxon>Araneomorphae</taxon>
        <taxon>Entelegynae</taxon>
        <taxon>Araneoidea</taxon>
        <taxon>Araneidae</taxon>
        <taxon>Araneus</taxon>
    </lineage>
</organism>
<evidence type="ECO:0000313" key="1">
    <source>
        <dbReference type="EMBL" id="GBM86725.1"/>
    </source>
</evidence>
<gene>
    <name evidence="1" type="ORF">AVEN_191882_1</name>
</gene>
<comment type="caution">
    <text evidence="1">The sequence shown here is derived from an EMBL/GenBank/DDBJ whole genome shotgun (WGS) entry which is preliminary data.</text>
</comment>